<sequence>MICPATRATRWRGLPPVTPCVPCRLHLYHSPYHYKSKRANRTIRLHGVDFVCQNERSELFCPRRNVFWRCMSKV</sequence>
<proteinExistence type="predicted"/>
<dbReference type="EMBL" id="BK032740">
    <property type="protein sequence ID" value="DAF57847.1"/>
    <property type="molecule type" value="Genomic_DNA"/>
</dbReference>
<reference evidence="1" key="1">
    <citation type="journal article" date="2021" name="Proc. Natl. Acad. Sci. U.S.A.">
        <title>A Catalog of Tens of Thousands of Viruses from Human Metagenomes Reveals Hidden Associations with Chronic Diseases.</title>
        <authorList>
            <person name="Tisza M.J."/>
            <person name="Buck C.B."/>
        </authorList>
    </citation>
    <scope>NUCLEOTIDE SEQUENCE</scope>
    <source>
        <strain evidence="1">Ctg8V11</strain>
    </source>
</reference>
<accession>A0A8S5T4E4</accession>
<organism evidence="1">
    <name type="scientific">Siphoviridae sp. ctg8V11</name>
    <dbReference type="NCBI Taxonomy" id="2827910"/>
    <lineage>
        <taxon>Viruses</taxon>
        <taxon>Duplodnaviria</taxon>
        <taxon>Heunggongvirae</taxon>
        <taxon>Uroviricota</taxon>
        <taxon>Caudoviricetes</taxon>
    </lineage>
</organism>
<protein>
    <submittedName>
        <fullName evidence="1">Uncharacterized protein</fullName>
    </submittedName>
</protein>
<evidence type="ECO:0000313" key="1">
    <source>
        <dbReference type="EMBL" id="DAF57847.1"/>
    </source>
</evidence>
<name>A0A8S5T4E4_9CAUD</name>